<gene>
    <name evidence="1" type="ORF">C7S18_09440</name>
</gene>
<dbReference type="AlphaFoldDB" id="A0A2P1PRF2"/>
<name>A0A2P1PRF2_9GAMM</name>
<reference evidence="1 2" key="1">
    <citation type="submission" date="2018-03" db="EMBL/GenBank/DDBJ databases">
        <title>Ahniella affigens gen. nov., sp. nov., a gammaproteobacterium isolated from sandy soil near a stream.</title>
        <authorList>
            <person name="Ko Y."/>
            <person name="Kim J.-H."/>
        </authorList>
    </citation>
    <scope>NUCLEOTIDE SEQUENCE [LARGE SCALE GENOMIC DNA]</scope>
    <source>
        <strain evidence="1 2">D13</strain>
    </source>
</reference>
<protein>
    <submittedName>
        <fullName evidence="1">Uncharacterized protein</fullName>
    </submittedName>
</protein>
<accession>A0A2P1PRF2</accession>
<organism evidence="1 2">
    <name type="scientific">Ahniella affigens</name>
    <dbReference type="NCBI Taxonomy" id="2021234"/>
    <lineage>
        <taxon>Bacteria</taxon>
        <taxon>Pseudomonadati</taxon>
        <taxon>Pseudomonadota</taxon>
        <taxon>Gammaproteobacteria</taxon>
        <taxon>Lysobacterales</taxon>
        <taxon>Rhodanobacteraceae</taxon>
        <taxon>Ahniella</taxon>
    </lineage>
</organism>
<keyword evidence="2" id="KW-1185">Reference proteome</keyword>
<dbReference type="Proteomes" id="UP000241074">
    <property type="component" value="Chromosome"/>
</dbReference>
<evidence type="ECO:0000313" key="1">
    <source>
        <dbReference type="EMBL" id="AVP97402.1"/>
    </source>
</evidence>
<dbReference type="RefSeq" id="WP_106891326.1">
    <property type="nucleotide sequence ID" value="NZ_CP027860.1"/>
</dbReference>
<proteinExistence type="predicted"/>
<dbReference type="KEGG" id="xba:C7S18_09440"/>
<dbReference type="EMBL" id="CP027860">
    <property type="protein sequence ID" value="AVP97402.1"/>
    <property type="molecule type" value="Genomic_DNA"/>
</dbReference>
<evidence type="ECO:0000313" key="2">
    <source>
        <dbReference type="Proteomes" id="UP000241074"/>
    </source>
</evidence>
<reference evidence="1 2" key="2">
    <citation type="submission" date="2018-03" db="EMBL/GenBank/DDBJ databases">
        <authorList>
            <person name="Keele B.F."/>
        </authorList>
    </citation>
    <scope>NUCLEOTIDE SEQUENCE [LARGE SCALE GENOMIC DNA]</scope>
    <source>
        <strain evidence="1 2">D13</strain>
    </source>
</reference>
<sequence length="190" mass="21416">MSDGPFRSLPLARHWRELAKLAENGNYSREDLADAAFTALEKTWRKDVPAALVVAIHGLFLKPQHRLFASDRVEEVEALSDLAAGRPLGRLLIEHAAMVVQEGLSGEIGMIEATQRTVEAWEARTYRQIEEHYIREAPPSLTRKVRERVWNALADGDRRALARLLFSQQGRVKRPSHARKHVGLDEGVAL</sequence>